<name>A0A067BAZ1_VIBMT</name>
<comment type="caution">
    <text evidence="3">The sequence shown here is derived from an EMBL/GenBank/DDBJ whole genome shotgun (WGS) entry which is preliminary data.</text>
</comment>
<keyword evidence="1" id="KW-0472">Membrane</keyword>
<dbReference type="PATRIC" id="fig|1481663.10.peg.786"/>
<dbReference type="Proteomes" id="UP000050491">
    <property type="component" value="Unassembled WGS sequence"/>
</dbReference>
<evidence type="ECO:0000313" key="7">
    <source>
        <dbReference type="Proteomes" id="UP000053724"/>
    </source>
</evidence>
<evidence type="ECO:0000313" key="5">
    <source>
        <dbReference type="Proteomes" id="UP000027331"/>
    </source>
</evidence>
<keyword evidence="1" id="KW-1133">Transmembrane helix</keyword>
<proteinExistence type="predicted"/>
<dbReference type="Proteomes" id="UP000053724">
    <property type="component" value="Unassembled WGS sequence"/>
</dbReference>
<evidence type="ECO:0000313" key="4">
    <source>
        <dbReference type="EMBL" id="KQA99183.1"/>
    </source>
</evidence>
<organism evidence="3 7">
    <name type="scientific">Vibrio metoecus</name>
    <dbReference type="NCBI Taxonomy" id="1481663"/>
    <lineage>
        <taxon>Bacteria</taxon>
        <taxon>Pseudomonadati</taxon>
        <taxon>Pseudomonadota</taxon>
        <taxon>Gammaproteobacteria</taxon>
        <taxon>Vibrionales</taxon>
        <taxon>Vibrionaceae</taxon>
        <taxon>Vibrio</taxon>
    </lineage>
</organism>
<evidence type="ECO:0000313" key="6">
    <source>
        <dbReference type="Proteomes" id="UP000050491"/>
    </source>
</evidence>
<protein>
    <submittedName>
        <fullName evidence="3">Membrane protein</fullName>
    </submittedName>
</protein>
<reference evidence="2 5" key="1">
    <citation type="submission" date="2014-04" db="EMBL/GenBank/DDBJ databases">
        <title>Vibrio metecus sp. nov., a close relative of Vibrio cholerae isolated from coastal brackish ponds and clinical specimens.</title>
        <authorList>
            <person name="Kirchberger P.C."/>
            <person name="Turnsek M."/>
            <person name="Hunt D.E."/>
            <person name="Haley B.J."/>
            <person name="Colwell R."/>
            <person name="Polz M.F."/>
            <person name="Tarr C.L."/>
            <person name="Boucher Y."/>
        </authorList>
    </citation>
    <scope>NUCLEOTIDE SEQUENCE [LARGE SCALE GENOMIC DNA]</scope>
    <source>
        <strain evidence="2">OP3H</strain>
        <strain evidence="5">PPCK-2014</strain>
    </source>
</reference>
<keyword evidence="1" id="KW-0812">Transmembrane</keyword>
<dbReference type="Proteomes" id="UP000027331">
    <property type="component" value="Unassembled WGS sequence"/>
</dbReference>
<reference evidence="6 7" key="2">
    <citation type="journal article" date="2015" name="Genome Biol. Evol.">
        <title>The Dynamics of Genetic Interactions between Vibrio metoecus and Vibrio cholerae, Two Close Relatives Co-Occurring in the Environment.</title>
        <authorList>
            <person name="Orata F.D."/>
            <person name="Kirchberger P.C."/>
            <person name="Meheust R."/>
            <person name="Barlow E.J."/>
            <person name="Tarr C.L."/>
            <person name="Boucher Y."/>
        </authorList>
    </citation>
    <scope>NUCLEOTIDE SEQUENCE [LARGE SCALE GENOMIC DNA]</scope>
    <source>
        <strain evidence="3 7">08-2459</strain>
        <strain evidence="4 6">YB5B04</strain>
    </source>
</reference>
<evidence type="ECO:0000256" key="1">
    <source>
        <dbReference type="SAM" id="Phobius"/>
    </source>
</evidence>
<gene>
    <name evidence="3" type="ORF">AAY55_16045</name>
    <name evidence="2" type="ORF">DP83_03130</name>
    <name evidence="4" type="ORF">XV92_15650</name>
</gene>
<dbReference type="EMBL" id="LBGP01000019">
    <property type="protein sequence ID" value="KQA99183.1"/>
    <property type="molecule type" value="Genomic_DNA"/>
</dbReference>
<dbReference type="EMBL" id="LCUF01000028">
    <property type="protein sequence ID" value="KQA22695.1"/>
    <property type="molecule type" value="Genomic_DNA"/>
</dbReference>
<feature type="transmembrane region" description="Helical" evidence="1">
    <location>
        <begin position="12"/>
        <end position="32"/>
    </location>
</feature>
<sequence>MRKISGGYCRKAPLLLQTIYWCFAPILSHFLAHSRFVVAKLTFLSKRLVMS</sequence>
<evidence type="ECO:0000313" key="3">
    <source>
        <dbReference type="EMBL" id="KQA22695.1"/>
    </source>
</evidence>
<accession>A0A067BAZ1</accession>
<dbReference type="AlphaFoldDB" id="A0A067BAZ1"/>
<dbReference type="EMBL" id="JJMN01000018">
    <property type="protein sequence ID" value="KDO15258.1"/>
    <property type="molecule type" value="Genomic_DNA"/>
</dbReference>
<keyword evidence="5" id="KW-1185">Reference proteome</keyword>
<evidence type="ECO:0000313" key="2">
    <source>
        <dbReference type="EMBL" id="KDO15258.1"/>
    </source>
</evidence>